<evidence type="ECO:0000256" key="2">
    <source>
        <dbReference type="ARBA" id="ARBA00023015"/>
    </source>
</evidence>
<name>A0ABN1S0Z3_9ACTN</name>
<evidence type="ECO:0000313" key="6">
    <source>
        <dbReference type="EMBL" id="GAA0969575.1"/>
    </source>
</evidence>
<proteinExistence type="inferred from homology"/>
<comment type="similarity">
    <text evidence="1">Belongs to the sigma-70 factor family. ECF subfamily.</text>
</comment>
<protein>
    <recommendedName>
        <fullName evidence="5">RNA polymerase sigma factor 70 region 4 type 2 domain-containing protein</fullName>
    </recommendedName>
</protein>
<sequence length="167" mass="19197">MVRFLLRSGCERGLAEEIANDASHIVLSRWTQLRADPAYAGKEPINYLLKVAQRRFGLEGPKHERYVTGHSLIDTASTFIDDLFPVLPMPDDGICDLVQDVLLQLPVRDRQVLWLRHAQRFTLKETAEIMTARERNIRLWQANAEARFRSLYEAVLINGGRNGQERI</sequence>
<evidence type="ECO:0000256" key="3">
    <source>
        <dbReference type="ARBA" id="ARBA00023082"/>
    </source>
</evidence>
<keyword evidence="3" id="KW-0731">Sigma factor</keyword>
<gene>
    <name evidence="6" type="ORF">GCM10009550_76420</name>
</gene>
<evidence type="ECO:0000256" key="1">
    <source>
        <dbReference type="ARBA" id="ARBA00010641"/>
    </source>
</evidence>
<organism evidence="6 7">
    <name type="scientific">Actinocorallia libanotica</name>
    <dbReference type="NCBI Taxonomy" id="46162"/>
    <lineage>
        <taxon>Bacteria</taxon>
        <taxon>Bacillati</taxon>
        <taxon>Actinomycetota</taxon>
        <taxon>Actinomycetes</taxon>
        <taxon>Streptosporangiales</taxon>
        <taxon>Thermomonosporaceae</taxon>
        <taxon>Actinocorallia</taxon>
    </lineage>
</organism>
<dbReference type="InterPro" id="IPR036388">
    <property type="entry name" value="WH-like_DNA-bd_sf"/>
</dbReference>
<dbReference type="SUPFAM" id="SSF88659">
    <property type="entry name" value="Sigma3 and sigma4 domains of RNA polymerase sigma factors"/>
    <property type="match status" value="1"/>
</dbReference>
<dbReference type="InterPro" id="IPR013324">
    <property type="entry name" value="RNA_pol_sigma_r3/r4-like"/>
</dbReference>
<comment type="caution">
    <text evidence="6">The sequence shown here is derived from an EMBL/GenBank/DDBJ whole genome shotgun (WGS) entry which is preliminary data.</text>
</comment>
<dbReference type="Pfam" id="PF08281">
    <property type="entry name" value="Sigma70_r4_2"/>
    <property type="match status" value="1"/>
</dbReference>
<dbReference type="Gene3D" id="1.10.10.10">
    <property type="entry name" value="Winged helix-like DNA-binding domain superfamily/Winged helix DNA-binding domain"/>
    <property type="match status" value="1"/>
</dbReference>
<keyword evidence="7" id="KW-1185">Reference proteome</keyword>
<accession>A0ABN1S0Z3</accession>
<dbReference type="EMBL" id="BAAAHH010000066">
    <property type="protein sequence ID" value="GAA0969575.1"/>
    <property type="molecule type" value="Genomic_DNA"/>
</dbReference>
<evidence type="ECO:0000313" key="7">
    <source>
        <dbReference type="Proteomes" id="UP001500665"/>
    </source>
</evidence>
<keyword evidence="2" id="KW-0805">Transcription regulation</keyword>
<dbReference type="InterPro" id="IPR013249">
    <property type="entry name" value="RNA_pol_sigma70_r4_t2"/>
</dbReference>
<feature type="domain" description="RNA polymerase sigma factor 70 region 4 type 2" evidence="5">
    <location>
        <begin position="97"/>
        <end position="138"/>
    </location>
</feature>
<reference evidence="6 7" key="1">
    <citation type="journal article" date="2019" name="Int. J. Syst. Evol. Microbiol.">
        <title>The Global Catalogue of Microorganisms (GCM) 10K type strain sequencing project: providing services to taxonomists for standard genome sequencing and annotation.</title>
        <authorList>
            <consortium name="The Broad Institute Genomics Platform"/>
            <consortium name="The Broad Institute Genome Sequencing Center for Infectious Disease"/>
            <person name="Wu L."/>
            <person name="Ma J."/>
        </authorList>
    </citation>
    <scope>NUCLEOTIDE SEQUENCE [LARGE SCALE GENOMIC DNA]</scope>
    <source>
        <strain evidence="6 7">JCM 10696</strain>
    </source>
</reference>
<evidence type="ECO:0000259" key="5">
    <source>
        <dbReference type="Pfam" id="PF08281"/>
    </source>
</evidence>
<evidence type="ECO:0000256" key="4">
    <source>
        <dbReference type="ARBA" id="ARBA00023163"/>
    </source>
</evidence>
<keyword evidence="4" id="KW-0804">Transcription</keyword>
<dbReference type="Proteomes" id="UP001500665">
    <property type="component" value="Unassembled WGS sequence"/>
</dbReference>